<dbReference type="Proteomes" id="UP000321464">
    <property type="component" value="Unassembled WGS sequence"/>
</dbReference>
<dbReference type="NCBIfam" id="TIGR02742">
    <property type="entry name" value="TrbC_Ftype"/>
    <property type="match status" value="1"/>
</dbReference>
<evidence type="ECO:0008006" key="4">
    <source>
        <dbReference type="Google" id="ProtNLM"/>
    </source>
</evidence>
<dbReference type="PROSITE" id="PS51257">
    <property type="entry name" value="PROKAR_LIPOPROTEIN"/>
    <property type="match status" value="1"/>
</dbReference>
<organism evidence="2 3">
    <name type="scientific">Novosphingobium sediminis</name>
    <dbReference type="NCBI Taxonomy" id="707214"/>
    <lineage>
        <taxon>Bacteria</taxon>
        <taxon>Pseudomonadati</taxon>
        <taxon>Pseudomonadota</taxon>
        <taxon>Alphaproteobacteria</taxon>
        <taxon>Sphingomonadales</taxon>
        <taxon>Sphingomonadaceae</taxon>
        <taxon>Novosphingobium</taxon>
    </lineage>
</organism>
<comment type="caution">
    <text evidence="2">The sequence shown here is derived from an EMBL/GenBank/DDBJ whole genome shotgun (WGS) entry which is preliminary data.</text>
</comment>
<feature type="chain" id="PRO_5021857792" description="Type-F conjugative transfer system pilin assembly protein TrbC" evidence="1">
    <location>
        <begin position="21"/>
        <end position="250"/>
    </location>
</feature>
<dbReference type="RefSeq" id="WP_170233916.1">
    <property type="nucleotide sequence ID" value="NZ_BJYR01000034.1"/>
</dbReference>
<dbReference type="InterPro" id="IPR019106">
    <property type="entry name" value="T4SS_TrbC"/>
</dbReference>
<proteinExistence type="predicted"/>
<dbReference type="Pfam" id="PF09673">
    <property type="entry name" value="TrbC_Ftype"/>
    <property type="match status" value="1"/>
</dbReference>
<accession>A0A512AQY3</accession>
<keyword evidence="3" id="KW-1185">Reference proteome</keyword>
<evidence type="ECO:0000256" key="1">
    <source>
        <dbReference type="SAM" id="SignalP"/>
    </source>
</evidence>
<sequence>MNRTLAVALAGFGLGLVALAGCAVTVFAQSVEGLDIQAIEARGQAAQADAQALFEFATARSEAHRGEAQSVVDAANGAVRDIDVSGAGEAKGPIDFDAIVNGAKAGHVQPKGAPLFIAFASLSMPEDALSQLIADTTKAGGVVVFRGFSSGNPQAFITGIRKVVDQAGATNVAIDPRLFRSFGVDRVPTFVAVSTDFEPCDQLDCVTTPPPHDRIAGNVSVSYVLETFAEANGPGAAVSRIALANIRQVR</sequence>
<feature type="signal peptide" evidence="1">
    <location>
        <begin position="1"/>
        <end position="20"/>
    </location>
</feature>
<dbReference type="EMBL" id="BJYR01000034">
    <property type="protein sequence ID" value="GEO02110.1"/>
    <property type="molecule type" value="Genomic_DNA"/>
</dbReference>
<evidence type="ECO:0000313" key="3">
    <source>
        <dbReference type="Proteomes" id="UP000321464"/>
    </source>
</evidence>
<gene>
    <name evidence="2" type="ORF">NSE01_39420</name>
</gene>
<keyword evidence="1" id="KW-0732">Signal</keyword>
<dbReference type="InterPro" id="IPR014113">
    <property type="entry name" value="T4SS_TrbC_subgr"/>
</dbReference>
<protein>
    <recommendedName>
        <fullName evidence="4">Type-F conjugative transfer system pilin assembly protein TrbC</fullName>
    </recommendedName>
</protein>
<reference evidence="2 3" key="1">
    <citation type="submission" date="2019-07" db="EMBL/GenBank/DDBJ databases">
        <title>Whole genome shotgun sequence of Novosphingobium sediminis NBRC 106119.</title>
        <authorList>
            <person name="Hosoyama A."/>
            <person name="Uohara A."/>
            <person name="Ohji S."/>
            <person name="Ichikawa N."/>
        </authorList>
    </citation>
    <scope>NUCLEOTIDE SEQUENCE [LARGE SCALE GENOMIC DNA]</scope>
    <source>
        <strain evidence="2 3">NBRC 106119</strain>
    </source>
</reference>
<dbReference type="AlphaFoldDB" id="A0A512AQY3"/>
<evidence type="ECO:0000313" key="2">
    <source>
        <dbReference type="EMBL" id="GEO02110.1"/>
    </source>
</evidence>
<name>A0A512AQY3_9SPHN</name>